<dbReference type="RefSeq" id="WP_256400661.1">
    <property type="nucleotide sequence ID" value="NZ_JANHJR010000003.1"/>
</dbReference>
<proteinExistence type="predicted"/>
<dbReference type="Gene3D" id="1.20.5.340">
    <property type="match status" value="1"/>
</dbReference>
<dbReference type="Proteomes" id="UP001597034">
    <property type="component" value="Unassembled WGS sequence"/>
</dbReference>
<feature type="domain" description="Actinobacteria/chloroflexi VLRF1 release factor" evidence="2">
    <location>
        <begin position="178"/>
        <end position="294"/>
    </location>
</feature>
<dbReference type="AlphaFoldDB" id="A0ABD6DPY7"/>
<keyword evidence="1" id="KW-0175">Coiled coil</keyword>
<evidence type="ECO:0000313" key="4">
    <source>
        <dbReference type="Proteomes" id="UP001597034"/>
    </source>
</evidence>
<dbReference type="SUPFAM" id="SSF53137">
    <property type="entry name" value="Translational machinery components"/>
    <property type="match status" value="1"/>
</dbReference>
<organism evidence="3 4">
    <name type="scientific">Haloarchaeobius litoreus</name>
    <dbReference type="NCBI Taxonomy" id="755306"/>
    <lineage>
        <taxon>Archaea</taxon>
        <taxon>Methanobacteriati</taxon>
        <taxon>Methanobacteriota</taxon>
        <taxon>Stenosarchaea group</taxon>
        <taxon>Halobacteria</taxon>
        <taxon>Halobacteriales</taxon>
        <taxon>Halorubellaceae</taxon>
        <taxon>Haloarchaeobius</taxon>
    </lineage>
</organism>
<dbReference type="InterPro" id="IPR042226">
    <property type="entry name" value="eFR1_2_sf"/>
</dbReference>
<evidence type="ECO:0000256" key="1">
    <source>
        <dbReference type="SAM" id="Coils"/>
    </source>
</evidence>
<dbReference type="Pfam" id="PF18859">
    <property type="entry name" value="acVLRF1"/>
    <property type="match status" value="1"/>
</dbReference>
<accession>A0ABD6DPY7</accession>
<dbReference type="InterPro" id="IPR040783">
    <property type="entry name" value="VLRF1"/>
</dbReference>
<reference evidence="3 4" key="1">
    <citation type="journal article" date="2019" name="Int. J. Syst. Evol. Microbiol.">
        <title>The Global Catalogue of Microorganisms (GCM) 10K type strain sequencing project: providing services to taxonomists for standard genome sequencing and annotation.</title>
        <authorList>
            <consortium name="The Broad Institute Genomics Platform"/>
            <consortium name="The Broad Institute Genome Sequencing Center for Infectious Disease"/>
            <person name="Wu L."/>
            <person name="Ma J."/>
        </authorList>
    </citation>
    <scope>NUCLEOTIDE SEQUENCE [LARGE SCALE GENOMIC DNA]</scope>
    <source>
        <strain evidence="3 4">CGMCC 1.10390</strain>
    </source>
</reference>
<dbReference type="GO" id="GO:0016787">
    <property type="term" value="F:hydrolase activity"/>
    <property type="evidence" value="ECO:0007669"/>
    <property type="project" value="UniProtKB-KW"/>
</dbReference>
<keyword evidence="4" id="KW-1185">Reference proteome</keyword>
<feature type="coiled-coil region" evidence="1">
    <location>
        <begin position="8"/>
        <end position="70"/>
    </location>
</feature>
<gene>
    <name evidence="3" type="ORF">ACFSBL_16445</name>
</gene>
<protein>
    <submittedName>
        <fullName evidence="3">Vms1/Ankzf1 family peptidyl-tRNA hydrolase</fullName>
    </submittedName>
</protein>
<comment type="caution">
    <text evidence="3">The sequence shown here is derived from an EMBL/GenBank/DDBJ whole genome shotgun (WGS) entry which is preliminary data.</text>
</comment>
<name>A0ABD6DPY7_9EURY</name>
<keyword evidence="3" id="KW-0378">Hydrolase</keyword>
<sequence length="297" mass="32937">MLDELLGRAALKERIDELEAETERLSAQLEAESERRTDAVSARQDAEERVNRLEDRIAQLEGELDRREDDGDDLAFRSRTDLHAERLDTVLTRLESVETEAEGFLSAAIGDDEGAPDAVDDLLGDRARLAEEAAPCLVYADDAGLVSAVLEPPVQPEPFCEWGDSARIDRSWCQPTGRFALALVRADVFAIGEYDGRERRSMRSFESDVKSDHSKGGFSQGRFERIRDEQIQDHLAECREAIAERDADRLFVVGDRRLVGEFSDEAAATAAVDVSESGAAGLDAALHEFFTTRLSTF</sequence>
<dbReference type="Gene3D" id="3.30.420.60">
    <property type="entry name" value="eRF1 domain 2"/>
    <property type="match status" value="1"/>
</dbReference>
<dbReference type="EMBL" id="JBHUDO010000003">
    <property type="protein sequence ID" value="MFD1647279.1"/>
    <property type="molecule type" value="Genomic_DNA"/>
</dbReference>
<evidence type="ECO:0000313" key="3">
    <source>
        <dbReference type="EMBL" id="MFD1647279.1"/>
    </source>
</evidence>
<evidence type="ECO:0000259" key="2">
    <source>
        <dbReference type="Pfam" id="PF18859"/>
    </source>
</evidence>